<comment type="caution">
    <text evidence="1">The sequence shown here is derived from an EMBL/GenBank/DDBJ whole genome shotgun (WGS) entry which is preliminary data.</text>
</comment>
<dbReference type="PANTHER" id="PTHR28630:SF3">
    <property type="entry name" value="PEROXIREDOXIN-LIKE 2C"/>
    <property type="match status" value="1"/>
</dbReference>
<protein>
    <submittedName>
        <fullName evidence="1">Uncharacterized protein</fullName>
    </submittedName>
</protein>
<dbReference type="EMBL" id="PDXA01000028">
    <property type="protein sequence ID" value="RYN46864.1"/>
    <property type="molecule type" value="Genomic_DNA"/>
</dbReference>
<dbReference type="InterPro" id="IPR032801">
    <property type="entry name" value="PXL2A/B/C"/>
</dbReference>
<reference evidence="2" key="1">
    <citation type="journal article" date="2019" name="bioRxiv">
        <title>Genomics, evolutionary history and diagnostics of the Alternaria alternata species group including apple and Asian pear pathotypes.</title>
        <authorList>
            <person name="Armitage A.D."/>
            <person name="Cockerton H.M."/>
            <person name="Sreenivasaprasad S."/>
            <person name="Woodhall J.W."/>
            <person name="Lane C.R."/>
            <person name="Harrison R.J."/>
            <person name="Clarkson J.P."/>
        </authorList>
    </citation>
    <scope>NUCLEOTIDE SEQUENCE [LARGE SCALE GENOMIC DNA]</scope>
    <source>
        <strain evidence="2">FERA 1082</strain>
    </source>
</reference>
<evidence type="ECO:0000313" key="1">
    <source>
        <dbReference type="EMBL" id="RYN46864.1"/>
    </source>
</evidence>
<dbReference type="AlphaFoldDB" id="A0A4Q4MB82"/>
<dbReference type="Proteomes" id="UP000292402">
    <property type="component" value="Unassembled WGS sequence"/>
</dbReference>
<proteinExistence type="predicted"/>
<gene>
    <name evidence="1" type="ORF">AA0114_g8105</name>
</gene>
<organism evidence="1 2">
    <name type="scientific">Alternaria tenuissima</name>
    <dbReference type="NCBI Taxonomy" id="119927"/>
    <lineage>
        <taxon>Eukaryota</taxon>
        <taxon>Fungi</taxon>
        <taxon>Dikarya</taxon>
        <taxon>Ascomycota</taxon>
        <taxon>Pezizomycotina</taxon>
        <taxon>Dothideomycetes</taxon>
        <taxon>Pleosporomycetidae</taxon>
        <taxon>Pleosporales</taxon>
        <taxon>Pleosporineae</taxon>
        <taxon>Pleosporaceae</taxon>
        <taxon>Alternaria</taxon>
        <taxon>Alternaria sect. Alternaria</taxon>
        <taxon>Alternaria alternata complex</taxon>
    </lineage>
</organism>
<dbReference type="Pfam" id="PF13911">
    <property type="entry name" value="AhpC-TSA_2"/>
    <property type="match status" value="1"/>
</dbReference>
<accession>A0A4Q4MB82</accession>
<sequence>MAPSTADTPDVDSPRKLPTAEELSEALKIDVYDREGKTKALGDLVRGQRTVLVFIRHFFLVVGCGSYQPIDTYATNSSSKYPIYTDPTLRLHKLFKFKSNLAEGKAGDEQRDYMRNAGSTMSRIFGGIKGALGNLQHVNSVGPKALNGGEVVLSADGECEYMYRMQNTVDHTNISELAKMIGAEYISVDGEEKKAQTCNEPAT</sequence>
<dbReference type="PANTHER" id="PTHR28630">
    <property type="match status" value="1"/>
</dbReference>
<name>A0A4Q4MB82_9PLEO</name>
<evidence type="ECO:0000313" key="2">
    <source>
        <dbReference type="Proteomes" id="UP000292402"/>
    </source>
</evidence>